<proteinExistence type="inferred from homology"/>
<dbReference type="GO" id="GO:0005737">
    <property type="term" value="C:cytoplasm"/>
    <property type="evidence" value="ECO:0007669"/>
    <property type="project" value="TreeGrafter"/>
</dbReference>
<keyword evidence="4 6" id="KW-1133">Transmembrane helix</keyword>
<gene>
    <name evidence="7" type="ORF">Cvel_32154</name>
</gene>
<sequence>AIELGRSGDGEENKSGPPKRLDLSRTARFFLIGLLLHAPWNHAWYNVLEGLIPPPGADVNVVTAPATYGRLAADQFAQAPVFTALFFAAAQALEGRKFGDITKKIRAELGPTLIANWRLWLPASFVNLAFVPLQLKVLFVNVVFFFWSIFLSLVANKQAAEEPAGAE</sequence>
<accession>A0A0G4HVG0</accession>
<dbReference type="Pfam" id="PF04117">
    <property type="entry name" value="Mpv17_PMP22"/>
    <property type="match status" value="1"/>
</dbReference>
<comment type="caution">
    <text evidence="6">Lacks conserved residue(s) required for the propagation of feature annotation.</text>
</comment>
<evidence type="ECO:0000256" key="2">
    <source>
        <dbReference type="ARBA" id="ARBA00006824"/>
    </source>
</evidence>
<name>A0A0G4HVG0_9ALVE</name>
<evidence type="ECO:0008006" key="8">
    <source>
        <dbReference type="Google" id="ProtNLM"/>
    </source>
</evidence>
<comment type="subcellular location">
    <subcellularLocation>
        <location evidence="1">Membrane</location>
        <topology evidence="1">Multi-pass membrane protein</topology>
    </subcellularLocation>
</comment>
<dbReference type="EMBL" id="CDMZ01004008">
    <property type="protein sequence ID" value="CEM48360.1"/>
    <property type="molecule type" value="Genomic_DNA"/>
</dbReference>
<feature type="transmembrane region" description="Helical" evidence="6">
    <location>
        <begin position="137"/>
        <end position="155"/>
    </location>
</feature>
<reference evidence="7" key="1">
    <citation type="submission" date="2014-11" db="EMBL/GenBank/DDBJ databases">
        <authorList>
            <person name="Otto D Thomas"/>
            <person name="Naeem Raeece"/>
        </authorList>
    </citation>
    <scope>NUCLEOTIDE SEQUENCE</scope>
</reference>
<keyword evidence="3 6" id="KW-0812">Transmembrane</keyword>
<dbReference type="GO" id="GO:0016020">
    <property type="term" value="C:membrane"/>
    <property type="evidence" value="ECO:0007669"/>
    <property type="project" value="UniProtKB-SubCell"/>
</dbReference>
<organism evidence="7">
    <name type="scientific">Chromera velia CCMP2878</name>
    <dbReference type="NCBI Taxonomy" id="1169474"/>
    <lineage>
        <taxon>Eukaryota</taxon>
        <taxon>Sar</taxon>
        <taxon>Alveolata</taxon>
        <taxon>Colpodellida</taxon>
        <taxon>Chromeraceae</taxon>
        <taxon>Chromera</taxon>
    </lineage>
</organism>
<feature type="non-terminal residue" evidence="7">
    <location>
        <position position="1"/>
    </location>
</feature>
<keyword evidence="5 6" id="KW-0472">Membrane</keyword>
<evidence type="ECO:0000256" key="6">
    <source>
        <dbReference type="RuleBase" id="RU363053"/>
    </source>
</evidence>
<evidence type="ECO:0000256" key="3">
    <source>
        <dbReference type="ARBA" id="ARBA00022692"/>
    </source>
</evidence>
<evidence type="ECO:0000256" key="4">
    <source>
        <dbReference type="ARBA" id="ARBA00022989"/>
    </source>
</evidence>
<dbReference type="PANTHER" id="PTHR11266:SF80">
    <property type="entry name" value="PEROXISOMAL MEMBRANE PROTEIN 2"/>
    <property type="match status" value="1"/>
</dbReference>
<dbReference type="AlphaFoldDB" id="A0A0G4HVG0"/>
<evidence type="ECO:0000313" key="7">
    <source>
        <dbReference type="EMBL" id="CEM48360.1"/>
    </source>
</evidence>
<comment type="similarity">
    <text evidence="2 6">Belongs to the peroxisomal membrane protein PXMP2/4 family.</text>
</comment>
<dbReference type="InterPro" id="IPR007248">
    <property type="entry name" value="Mpv17_PMP22"/>
</dbReference>
<evidence type="ECO:0000256" key="1">
    <source>
        <dbReference type="ARBA" id="ARBA00004141"/>
    </source>
</evidence>
<evidence type="ECO:0000256" key="5">
    <source>
        <dbReference type="ARBA" id="ARBA00023136"/>
    </source>
</evidence>
<dbReference type="VEuPathDB" id="CryptoDB:Cvel_32154"/>
<protein>
    <recommendedName>
        <fullName evidence="8">Peroxisomal membrane protein MPV17</fullName>
    </recommendedName>
</protein>
<dbReference type="PANTHER" id="PTHR11266">
    <property type="entry name" value="PEROXISOMAL MEMBRANE PROTEIN 2, PXMP2 MPV17"/>
    <property type="match status" value="1"/>
</dbReference>